<evidence type="ECO:0000256" key="1">
    <source>
        <dbReference type="ARBA" id="ARBA00001255"/>
    </source>
</evidence>
<dbReference type="InterPro" id="IPR041233">
    <property type="entry name" value="Melibiase_C"/>
</dbReference>
<keyword evidence="5 7" id="KW-0378">Hydrolase</keyword>
<proteinExistence type="inferred from homology"/>
<dbReference type="PRINTS" id="PR00740">
    <property type="entry name" value="GLHYDRLASE27"/>
</dbReference>
<evidence type="ECO:0000259" key="9">
    <source>
        <dbReference type="Pfam" id="PF17801"/>
    </source>
</evidence>
<dbReference type="InterPro" id="IPR000111">
    <property type="entry name" value="Glyco_hydro_27/36_CS"/>
</dbReference>
<dbReference type="EMBL" id="BRXY01000209">
    <property type="protein sequence ID" value="GMH77620.1"/>
    <property type="molecule type" value="Genomic_DNA"/>
</dbReference>
<dbReference type="InterPro" id="IPR002241">
    <property type="entry name" value="Glyco_hydro_27"/>
</dbReference>
<dbReference type="Gene3D" id="3.20.20.70">
    <property type="entry name" value="Aldolase class I"/>
    <property type="match status" value="1"/>
</dbReference>
<organism evidence="10 11">
    <name type="scientific">Triparma strigata</name>
    <dbReference type="NCBI Taxonomy" id="1606541"/>
    <lineage>
        <taxon>Eukaryota</taxon>
        <taxon>Sar</taxon>
        <taxon>Stramenopiles</taxon>
        <taxon>Ochrophyta</taxon>
        <taxon>Bolidophyceae</taxon>
        <taxon>Parmales</taxon>
        <taxon>Triparmaceae</taxon>
        <taxon>Triparma</taxon>
    </lineage>
</organism>
<dbReference type="Pfam" id="PF16499">
    <property type="entry name" value="Melibiase_2"/>
    <property type="match status" value="1"/>
</dbReference>
<evidence type="ECO:0000313" key="10">
    <source>
        <dbReference type="EMBL" id="GMH77620.1"/>
    </source>
</evidence>
<evidence type="ECO:0000256" key="4">
    <source>
        <dbReference type="ARBA" id="ARBA00022729"/>
    </source>
</evidence>
<comment type="caution">
    <text evidence="10">The sequence shown here is derived from an EMBL/GenBank/DDBJ whole genome shotgun (WGS) entry which is preliminary data.</text>
</comment>
<dbReference type="PROSITE" id="PS00512">
    <property type="entry name" value="ALPHA_GALACTOSIDASE"/>
    <property type="match status" value="1"/>
</dbReference>
<sequence length="441" mass="49041">MRASCYTPLLLLSTLVLYLTPTEALDNGVVGPPPLGWSTWKTCGDASCTHDYCDEEEVKANALAMVNNGMLQLGYDYVLLDDCWASYRDPATNTLVHDGERFPSGMDGLADWLHNEGFKFGIYTSIGNETCSSGGRDITVPGSEGFFEIDAQTFSDCGIDYLKLDFCGNKKTPSYGLPRGKRYHEEFAQALLEAQATRENNGPPIFLEVVAGYWFARSDVGEIANSWRFCEDHHDDFQSTEEALLCLVDQSNEYIDVESSPGAWKYLDLSMVGGEGCSGPPSFTPHCPKQTSANYKLEFLTWTILQSPYIISTDVRNMTDIMTEALLHEEIVGLHQDVTCPPGTLLRHDKLHKQFLFGRTIGSECQEWLVVVANFSEDDREVSVSLKEDFGWDAADEEVVVTVRDVWEGVNLGEVKSGDYEVKVEGGGAEMLRFTKTAYIS</sequence>
<keyword evidence="6 7" id="KW-0326">Glycosidase</keyword>
<evidence type="ECO:0000256" key="8">
    <source>
        <dbReference type="SAM" id="SignalP"/>
    </source>
</evidence>
<dbReference type="CDD" id="cd14792">
    <property type="entry name" value="GH27"/>
    <property type="match status" value="1"/>
</dbReference>
<feature type="chain" id="PRO_5040765989" description="Alpha-galactosidase" evidence="8">
    <location>
        <begin position="25"/>
        <end position="441"/>
    </location>
</feature>
<evidence type="ECO:0000256" key="2">
    <source>
        <dbReference type="ARBA" id="ARBA00009743"/>
    </source>
</evidence>
<protein>
    <recommendedName>
        <fullName evidence="3 7">Alpha-galactosidase</fullName>
        <ecNumber evidence="3 7">3.2.1.22</ecNumber>
    </recommendedName>
    <alternativeName>
        <fullName evidence="7">Melibiase</fullName>
    </alternativeName>
</protein>
<name>A0A9W7B138_9STRA</name>
<keyword evidence="11" id="KW-1185">Reference proteome</keyword>
<dbReference type="Gene3D" id="2.60.40.1180">
    <property type="entry name" value="Golgi alpha-mannosidase II"/>
    <property type="match status" value="1"/>
</dbReference>
<dbReference type="InterPro" id="IPR013780">
    <property type="entry name" value="Glyco_hydro_b"/>
</dbReference>
<evidence type="ECO:0000256" key="5">
    <source>
        <dbReference type="ARBA" id="ARBA00022801"/>
    </source>
</evidence>
<comment type="similarity">
    <text evidence="2 7">Belongs to the glycosyl hydrolase 27 family.</text>
</comment>
<evidence type="ECO:0000256" key="6">
    <source>
        <dbReference type="ARBA" id="ARBA00023295"/>
    </source>
</evidence>
<accession>A0A9W7B138</accession>
<feature type="signal peptide" evidence="8">
    <location>
        <begin position="1"/>
        <end position="24"/>
    </location>
</feature>
<evidence type="ECO:0000256" key="3">
    <source>
        <dbReference type="ARBA" id="ARBA00012755"/>
    </source>
</evidence>
<dbReference type="GO" id="GO:0005975">
    <property type="term" value="P:carbohydrate metabolic process"/>
    <property type="evidence" value="ECO:0007669"/>
    <property type="project" value="InterPro"/>
</dbReference>
<dbReference type="GO" id="GO:0004557">
    <property type="term" value="F:alpha-galactosidase activity"/>
    <property type="evidence" value="ECO:0007669"/>
    <property type="project" value="UniProtKB-EC"/>
</dbReference>
<dbReference type="PANTHER" id="PTHR11452">
    <property type="entry name" value="ALPHA-GALACTOSIDASE/ALPHA-N-ACETYLGALACTOSAMINIDASE"/>
    <property type="match status" value="1"/>
</dbReference>
<dbReference type="EC" id="3.2.1.22" evidence="3 7"/>
<comment type="catalytic activity">
    <reaction evidence="1 7">
        <text>Hydrolysis of terminal, non-reducing alpha-D-galactose residues in alpha-D-galactosides, including galactose oligosaccharides, galactomannans and galactolipids.</text>
        <dbReference type="EC" id="3.2.1.22"/>
    </reaction>
</comment>
<dbReference type="AlphaFoldDB" id="A0A9W7B138"/>
<dbReference type="Pfam" id="PF17801">
    <property type="entry name" value="Melibiase_C"/>
    <property type="match status" value="1"/>
</dbReference>
<dbReference type="InterPro" id="IPR017853">
    <property type="entry name" value="GH"/>
</dbReference>
<evidence type="ECO:0000256" key="7">
    <source>
        <dbReference type="RuleBase" id="RU361168"/>
    </source>
</evidence>
<feature type="domain" description="Alpha galactosidase C-terminal" evidence="9">
    <location>
        <begin position="367"/>
        <end position="434"/>
    </location>
</feature>
<dbReference type="Proteomes" id="UP001165085">
    <property type="component" value="Unassembled WGS sequence"/>
</dbReference>
<keyword evidence="4 8" id="KW-0732">Signal</keyword>
<dbReference type="SUPFAM" id="SSF51011">
    <property type="entry name" value="Glycosyl hydrolase domain"/>
    <property type="match status" value="1"/>
</dbReference>
<gene>
    <name evidence="10" type="ORF">TrST_g5729</name>
</gene>
<dbReference type="InterPro" id="IPR013785">
    <property type="entry name" value="Aldolase_TIM"/>
</dbReference>
<keyword evidence="7" id="KW-1015">Disulfide bond</keyword>
<dbReference type="SUPFAM" id="SSF51445">
    <property type="entry name" value="(Trans)glycosidases"/>
    <property type="match status" value="1"/>
</dbReference>
<dbReference type="PANTHER" id="PTHR11452:SF75">
    <property type="entry name" value="ALPHA-GALACTOSIDASE MEL1"/>
    <property type="match status" value="1"/>
</dbReference>
<dbReference type="OrthoDB" id="5795902at2759"/>
<reference evidence="11" key="1">
    <citation type="journal article" date="2023" name="Commun. Biol.">
        <title>Genome analysis of Parmales, the sister group of diatoms, reveals the evolutionary specialization of diatoms from phago-mixotrophs to photoautotrophs.</title>
        <authorList>
            <person name="Ban H."/>
            <person name="Sato S."/>
            <person name="Yoshikawa S."/>
            <person name="Yamada K."/>
            <person name="Nakamura Y."/>
            <person name="Ichinomiya M."/>
            <person name="Sato N."/>
            <person name="Blanc-Mathieu R."/>
            <person name="Endo H."/>
            <person name="Kuwata A."/>
            <person name="Ogata H."/>
        </authorList>
    </citation>
    <scope>NUCLEOTIDE SEQUENCE [LARGE SCALE GENOMIC DNA]</scope>
    <source>
        <strain evidence="11">NIES 3701</strain>
    </source>
</reference>
<evidence type="ECO:0000313" key="11">
    <source>
        <dbReference type="Proteomes" id="UP001165085"/>
    </source>
</evidence>